<dbReference type="PANTHER" id="PTHR34566">
    <property type="entry name" value="ALTERED INHERITANCE OF MITOCHONDRIA PROTEIN"/>
    <property type="match status" value="1"/>
</dbReference>
<dbReference type="PANTHER" id="PTHR34566:SF2">
    <property type="entry name" value="ALTERED INHERITANCE OF MITOCHONDRIA PROTEIN"/>
    <property type="match status" value="1"/>
</dbReference>
<evidence type="ECO:0000313" key="3">
    <source>
        <dbReference type="EnsemblPlants" id="Ma03_p15500.1"/>
    </source>
</evidence>
<dbReference type="Gramene" id="Ma03_t15500.1">
    <property type="protein sequence ID" value="Ma03_p15500.1"/>
    <property type="gene ID" value="Ma03_g15500"/>
</dbReference>
<evidence type="ECO:0000259" key="2">
    <source>
        <dbReference type="Pfam" id="PF26631"/>
    </source>
</evidence>
<feature type="domain" description="DUF8204" evidence="2">
    <location>
        <begin position="31"/>
        <end position="122"/>
    </location>
</feature>
<dbReference type="AlphaFoldDB" id="A0A804ICE6"/>
<evidence type="ECO:0000256" key="1">
    <source>
        <dbReference type="SAM" id="MobiDB-lite"/>
    </source>
</evidence>
<dbReference type="InParanoid" id="A0A804ICE6"/>
<dbReference type="Proteomes" id="UP000012960">
    <property type="component" value="Unplaced"/>
</dbReference>
<dbReference type="InterPro" id="IPR058517">
    <property type="entry name" value="DUF8204"/>
</dbReference>
<keyword evidence="4" id="KW-1185">Reference proteome</keyword>
<sequence>MAESADEGGSRDPALGADGDPRRSPKASTCKGKSCKGCLYYSWRLKSDARIPVGVGIGRTLPQVPNYIIGESEMEATKEGRSLSDFKYTCVGYSVFLDTKNDNAEKPENQAELPFCAGIEMLHHSQPRAHRSAHPSGDELSNRFRKNAGLVASGVAKNLNRVGNYIKESVDNILYPHRR</sequence>
<feature type="region of interest" description="Disordered" evidence="1">
    <location>
        <begin position="1"/>
        <end position="32"/>
    </location>
</feature>
<organism evidence="3 4">
    <name type="scientific">Musa acuminata subsp. malaccensis</name>
    <name type="common">Wild banana</name>
    <name type="synonym">Musa malaccensis</name>
    <dbReference type="NCBI Taxonomy" id="214687"/>
    <lineage>
        <taxon>Eukaryota</taxon>
        <taxon>Viridiplantae</taxon>
        <taxon>Streptophyta</taxon>
        <taxon>Embryophyta</taxon>
        <taxon>Tracheophyta</taxon>
        <taxon>Spermatophyta</taxon>
        <taxon>Magnoliopsida</taxon>
        <taxon>Liliopsida</taxon>
        <taxon>Zingiberales</taxon>
        <taxon>Musaceae</taxon>
        <taxon>Musa</taxon>
    </lineage>
</organism>
<evidence type="ECO:0000313" key="4">
    <source>
        <dbReference type="Proteomes" id="UP000012960"/>
    </source>
</evidence>
<dbReference type="EnsemblPlants" id="Ma03_t15500.1">
    <property type="protein sequence ID" value="Ma03_p15500.1"/>
    <property type="gene ID" value="Ma03_g15500"/>
</dbReference>
<reference evidence="3" key="1">
    <citation type="submission" date="2021-05" db="UniProtKB">
        <authorList>
            <consortium name="EnsemblPlants"/>
        </authorList>
    </citation>
    <scope>IDENTIFICATION</scope>
    <source>
        <strain evidence="3">subsp. malaccensis</strain>
    </source>
</reference>
<dbReference type="Pfam" id="PF26631">
    <property type="entry name" value="DUF8204"/>
    <property type="match status" value="1"/>
</dbReference>
<dbReference type="OMA" id="CAGYSIF"/>
<name>A0A804ICE6_MUSAM</name>
<protein>
    <recommendedName>
        <fullName evidence="2">DUF8204 domain-containing protein</fullName>
    </recommendedName>
</protein>
<proteinExistence type="predicted"/>
<accession>A0A804ICE6</accession>